<evidence type="ECO:0000313" key="5">
    <source>
        <dbReference type="EMBL" id="MFD2532775.1"/>
    </source>
</evidence>
<proteinExistence type="predicted"/>
<dbReference type="SUPFAM" id="SSF46785">
    <property type="entry name" value="Winged helix' DNA-binding domain"/>
    <property type="match status" value="1"/>
</dbReference>
<gene>
    <name evidence="5" type="ORF">ACFSVN_09990</name>
</gene>
<keyword evidence="3" id="KW-0804">Transcription</keyword>
<evidence type="ECO:0000256" key="1">
    <source>
        <dbReference type="ARBA" id="ARBA00023015"/>
    </source>
</evidence>
<feature type="domain" description="HTH asnC-type" evidence="4">
    <location>
        <begin position="6"/>
        <end position="67"/>
    </location>
</feature>
<dbReference type="PRINTS" id="PR00033">
    <property type="entry name" value="HTHASNC"/>
</dbReference>
<dbReference type="PANTHER" id="PTHR30154">
    <property type="entry name" value="LEUCINE-RESPONSIVE REGULATORY PROTEIN"/>
    <property type="match status" value="1"/>
</dbReference>
<keyword evidence="1" id="KW-0805">Transcription regulation</keyword>
<dbReference type="InterPro" id="IPR011008">
    <property type="entry name" value="Dimeric_a/b-barrel"/>
</dbReference>
<dbReference type="Pfam" id="PF13412">
    <property type="entry name" value="HTH_24"/>
    <property type="match status" value="1"/>
</dbReference>
<name>A0ABW5JKY3_9BACT</name>
<dbReference type="InterPro" id="IPR000485">
    <property type="entry name" value="AsnC-type_HTH_dom"/>
</dbReference>
<keyword evidence="2" id="KW-0238">DNA-binding</keyword>
<evidence type="ECO:0000256" key="3">
    <source>
        <dbReference type="ARBA" id="ARBA00023163"/>
    </source>
</evidence>
<dbReference type="Proteomes" id="UP001597460">
    <property type="component" value="Unassembled WGS sequence"/>
</dbReference>
<dbReference type="SMART" id="SM00344">
    <property type="entry name" value="HTH_ASNC"/>
    <property type="match status" value="1"/>
</dbReference>
<dbReference type="InterPro" id="IPR011991">
    <property type="entry name" value="ArsR-like_HTH"/>
</dbReference>
<dbReference type="SUPFAM" id="SSF54909">
    <property type="entry name" value="Dimeric alpha+beta barrel"/>
    <property type="match status" value="1"/>
</dbReference>
<dbReference type="InterPro" id="IPR036388">
    <property type="entry name" value="WH-like_DNA-bd_sf"/>
</dbReference>
<dbReference type="InterPro" id="IPR019887">
    <property type="entry name" value="Tscrpt_reg_AsnC/Lrp_C"/>
</dbReference>
<dbReference type="PANTHER" id="PTHR30154:SF34">
    <property type="entry name" value="TRANSCRIPTIONAL REGULATOR AZLB"/>
    <property type="match status" value="1"/>
</dbReference>
<dbReference type="PROSITE" id="PS00519">
    <property type="entry name" value="HTH_ASNC_1"/>
    <property type="match status" value="1"/>
</dbReference>
<comment type="caution">
    <text evidence="5">The sequence shown here is derived from an EMBL/GenBank/DDBJ whole genome shotgun (WGS) entry which is preliminary data.</text>
</comment>
<protein>
    <submittedName>
        <fullName evidence="5">Lrp/AsnC family transcriptional regulator</fullName>
    </submittedName>
</protein>
<dbReference type="Gene3D" id="1.10.10.10">
    <property type="entry name" value="Winged helix-like DNA-binding domain superfamily/Winged helix DNA-binding domain"/>
    <property type="match status" value="1"/>
</dbReference>
<dbReference type="RefSeq" id="WP_390301818.1">
    <property type="nucleotide sequence ID" value="NZ_JBHULI010000024.1"/>
</dbReference>
<evidence type="ECO:0000259" key="4">
    <source>
        <dbReference type="PROSITE" id="PS50956"/>
    </source>
</evidence>
<organism evidence="5 6">
    <name type="scientific">Gracilimonas halophila</name>
    <dbReference type="NCBI Taxonomy" id="1834464"/>
    <lineage>
        <taxon>Bacteria</taxon>
        <taxon>Pseudomonadati</taxon>
        <taxon>Balneolota</taxon>
        <taxon>Balneolia</taxon>
        <taxon>Balneolales</taxon>
        <taxon>Balneolaceae</taxon>
        <taxon>Gracilimonas</taxon>
    </lineage>
</organism>
<dbReference type="Gene3D" id="3.30.70.920">
    <property type="match status" value="1"/>
</dbReference>
<dbReference type="Pfam" id="PF01037">
    <property type="entry name" value="AsnC_trans_reg"/>
    <property type="match status" value="1"/>
</dbReference>
<dbReference type="InterPro" id="IPR019885">
    <property type="entry name" value="Tscrpt_reg_HTH_AsnC-type_CS"/>
</dbReference>
<evidence type="ECO:0000256" key="2">
    <source>
        <dbReference type="ARBA" id="ARBA00023125"/>
    </source>
</evidence>
<reference evidence="6" key="1">
    <citation type="journal article" date="2019" name="Int. J. Syst. Evol. Microbiol.">
        <title>The Global Catalogue of Microorganisms (GCM) 10K type strain sequencing project: providing services to taxonomists for standard genome sequencing and annotation.</title>
        <authorList>
            <consortium name="The Broad Institute Genomics Platform"/>
            <consortium name="The Broad Institute Genome Sequencing Center for Infectious Disease"/>
            <person name="Wu L."/>
            <person name="Ma J."/>
        </authorList>
    </citation>
    <scope>NUCLEOTIDE SEQUENCE [LARGE SCALE GENOMIC DNA]</scope>
    <source>
        <strain evidence="6">KCTC 52042</strain>
    </source>
</reference>
<accession>A0ABW5JKY3</accession>
<dbReference type="EMBL" id="JBHULI010000024">
    <property type="protein sequence ID" value="MFD2532775.1"/>
    <property type="molecule type" value="Genomic_DNA"/>
</dbReference>
<dbReference type="InterPro" id="IPR036390">
    <property type="entry name" value="WH_DNA-bd_sf"/>
</dbReference>
<evidence type="ECO:0000313" key="6">
    <source>
        <dbReference type="Proteomes" id="UP001597460"/>
    </source>
</evidence>
<dbReference type="PROSITE" id="PS50956">
    <property type="entry name" value="HTH_ASNC_2"/>
    <property type="match status" value="1"/>
</dbReference>
<sequence length="159" mass="18151">MPQIKIDSVDRNIIKVLQQEGRIANKELSERIGLTTTPTLERVRRLEREGVIEGYAAKVNKESVGRGFVAFVKVTLKVHQLNLLEEFTSAIQEIPEILACYHTTGDGDFLLQVVARDTKDYEQLMRNKLTTLPDVERLHTSIVLNTIKEQSPIPVYYED</sequence>
<keyword evidence="6" id="KW-1185">Reference proteome</keyword>
<dbReference type="CDD" id="cd00090">
    <property type="entry name" value="HTH_ARSR"/>
    <property type="match status" value="1"/>
</dbReference>
<dbReference type="InterPro" id="IPR019888">
    <property type="entry name" value="Tscrpt_reg_AsnC-like"/>
</dbReference>